<protein>
    <recommendedName>
        <fullName evidence="3">ParB-like nuclease</fullName>
    </recommendedName>
</protein>
<gene>
    <name evidence="1" type="ORF">Natoc_3020</name>
</gene>
<sequence length="233" mass="27498">MVHQFVRMLSEKYTNHINYRGYKSDGSPCQLLQIDPSRITKISENKPSILFPALSDVRSGDWDLNTRKVEDDVVYESFVERFKRGSSWEETEYYSFLIDKIDSKGLEWGRYNSKEDIKRRCVLLDELYNKIKEKGYQSQRELISDSEDLVQFPKKDSLGTILPPEFSEISIDISRKGEFLWAAGMHRLCIAQLLEIEQVPVRVRVRHRKWQEYREAIYNGEQVGKSHPDIQRL</sequence>
<dbReference type="GeneID" id="43302179"/>
<dbReference type="Proteomes" id="UP000010878">
    <property type="component" value="Chromosome"/>
</dbReference>
<accession>L0K344</accession>
<evidence type="ECO:0008006" key="3">
    <source>
        <dbReference type="Google" id="ProtNLM"/>
    </source>
</evidence>
<dbReference type="STRING" id="694430.Natoc_3020"/>
<proteinExistence type="predicted"/>
<dbReference type="HOGENOM" id="CLU_084398_0_0_2"/>
<reference evidence="1 2" key="1">
    <citation type="submission" date="2012-11" db="EMBL/GenBank/DDBJ databases">
        <title>FINISHED of Natronococcus occultus SP4, DSM 3396.</title>
        <authorList>
            <consortium name="DOE Joint Genome Institute"/>
            <person name="Eisen J."/>
            <person name="Huntemann M."/>
            <person name="Wei C.-L."/>
            <person name="Han J."/>
            <person name="Detter J.C."/>
            <person name="Han C."/>
            <person name="Tapia R."/>
            <person name="Chen A."/>
            <person name="Kyrpides N."/>
            <person name="Mavromatis K."/>
            <person name="Markowitz V."/>
            <person name="Szeto E."/>
            <person name="Ivanova N."/>
            <person name="Mikhailova N."/>
            <person name="Ovchinnikova G."/>
            <person name="Pagani I."/>
            <person name="Pati A."/>
            <person name="Goodwin L."/>
            <person name="Nordberg H.P."/>
            <person name="Cantor M.N."/>
            <person name="Hua S.X."/>
            <person name="Woyke T."/>
            <person name="Eisen J."/>
            <person name="Klenk H.-P."/>
            <person name="Klenk H.-P."/>
        </authorList>
    </citation>
    <scope>NUCLEOTIDE SEQUENCE [LARGE SCALE GENOMIC DNA]</scope>
    <source>
        <strain evidence="1 2">SP4</strain>
    </source>
</reference>
<dbReference type="EMBL" id="CP003929">
    <property type="protein sequence ID" value="AGB38769.1"/>
    <property type="molecule type" value="Genomic_DNA"/>
</dbReference>
<dbReference type="OrthoDB" id="197906at2157"/>
<evidence type="ECO:0000313" key="1">
    <source>
        <dbReference type="EMBL" id="AGB38769.1"/>
    </source>
</evidence>
<dbReference type="eggNOG" id="arCOG10332">
    <property type="taxonomic scope" value="Archaea"/>
</dbReference>
<dbReference type="AlphaFoldDB" id="L0K344"/>
<dbReference type="RefSeq" id="WP_015322208.1">
    <property type="nucleotide sequence ID" value="NC_019974.1"/>
</dbReference>
<evidence type="ECO:0000313" key="2">
    <source>
        <dbReference type="Proteomes" id="UP000010878"/>
    </source>
</evidence>
<name>L0K344_9EURY</name>
<keyword evidence="2" id="KW-1185">Reference proteome</keyword>
<organism evidence="1 2">
    <name type="scientific">Natronococcus occultus SP4</name>
    <dbReference type="NCBI Taxonomy" id="694430"/>
    <lineage>
        <taxon>Archaea</taxon>
        <taxon>Methanobacteriati</taxon>
        <taxon>Methanobacteriota</taxon>
        <taxon>Stenosarchaea group</taxon>
        <taxon>Halobacteria</taxon>
        <taxon>Halobacteriales</taxon>
        <taxon>Natrialbaceae</taxon>
        <taxon>Natronococcus</taxon>
    </lineage>
</organism>
<dbReference type="KEGG" id="nou:Natoc_3020"/>